<evidence type="ECO:0000256" key="2">
    <source>
        <dbReference type="ARBA" id="ARBA00022857"/>
    </source>
</evidence>
<evidence type="ECO:0000313" key="5">
    <source>
        <dbReference type="EMBL" id="CAF0907607.1"/>
    </source>
</evidence>
<dbReference type="InterPro" id="IPR023210">
    <property type="entry name" value="NADP_OxRdtase_dom"/>
</dbReference>
<dbReference type="Proteomes" id="UP000663829">
    <property type="component" value="Unassembled WGS sequence"/>
</dbReference>
<keyword evidence="3" id="KW-0560">Oxidoreductase</keyword>
<reference evidence="5" key="1">
    <citation type="submission" date="2021-02" db="EMBL/GenBank/DDBJ databases">
        <authorList>
            <person name="Nowell W R."/>
        </authorList>
    </citation>
    <scope>NUCLEOTIDE SEQUENCE</scope>
</reference>
<dbReference type="Gene3D" id="3.20.20.100">
    <property type="entry name" value="NADP-dependent oxidoreductase domain"/>
    <property type="match status" value="1"/>
</dbReference>
<dbReference type="EMBL" id="CAJNOQ010001621">
    <property type="protein sequence ID" value="CAF0907607.1"/>
    <property type="molecule type" value="Genomic_DNA"/>
</dbReference>
<protein>
    <recommendedName>
        <fullName evidence="4">NADP-dependent oxidoreductase domain-containing protein</fullName>
    </recommendedName>
</protein>
<dbReference type="Proteomes" id="UP000681722">
    <property type="component" value="Unassembled WGS sequence"/>
</dbReference>
<dbReference type="AlphaFoldDB" id="A0A814A213"/>
<proteinExistence type="inferred from homology"/>
<dbReference type="OrthoDB" id="1720422at2759"/>
<dbReference type="PANTHER" id="PTHR43150:SF2">
    <property type="entry name" value="HYPERKINETIC, ISOFORM M"/>
    <property type="match status" value="1"/>
</dbReference>
<feature type="domain" description="NADP-dependent oxidoreductase" evidence="4">
    <location>
        <begin position="25"/>
        <end position="349"/>
    </location>
</feature>
<dbReference type="Pfam" id="PF00248">
    <property type="entry name" value="Aldo_ket_red"/>
    <property type="match status" value="1"/>
</dbReference>
<accession>A0A814A213</accession>
<organism evidence="5 7">
    <name type="scientific">Didymodactylos carnosus</name>
    <dbReference type="NCBI Taxonomy" id="1234261"/>
    <lineage>
        <taxon>Eukaryota</taxon>
        <taxon>Metazoa</taxon>
        <taxon>Spiralia</taxon>
        <taxon>Gnathifera</taxon>
        <taxon>Rotifera</taxon>
        <taxon>Eurotatoria</taxon>
        <taxon>Bdelloidea</taxon>
        <taxon>Philodinida</taxon>
        <taxon>Philodinidae</taxon>
        <taxon>Didymodactylos</taxon>
    </lineage>
</organism>
<sequence length="364" mass="41260">MSSSSTKDKMIYRYLGRSGLKISVLSFGAWVTFGTQMGEDEAYACMKTAYDNGCNFFDNAEVYANGKAEEVMGNVLQRFFKDDGIQRSDLVICTKIFWGTANYHSAANKANLKGLSRKHLIEGVKGSLKRLQLDYVDVLLAHRPDPNTPMEETVRAFNWIIEHGYAFYWGTSEWSNEDIRHACVLAEKLNLIAPIVEQPQYNMLHRTRFEAEYNSLYKDYQYGTTIWSPLASGLLSGKYTKDFDNKDNRLGMGGSYSWLKEQLESGEGLNGLEIKNVDTILDKIEKLKPIAKKLNATLAQLAIAWTANNPHVTTVITGASRSSQVMENFKAIEILDKLTPEIMEEIENVLQNKPKFPLDWTTRN</sequence>
<evidence type="ECO:0000259" key="4">
    <source>
        <dbReference type="Pfam" id="PF00248"/>
    </source>
</evidence>
<evidence type="ECO:0000256" key="1">
    <source>
        <dbReference type="ARBA" id="ARBA00006515"/>
    </source>
</evidence>
<dbReference type="PANTHER" id="PTHR43150">
    <property type="entry name" value="HYPERKINETIC, ISOFORM M"/>
    <property type="match status" value="1"/>
</dbReference>
<dbReference type="InterPro" id="IPR005399">
    <property type="entry name" value="K_chnl_volt-dep_bsu_KCNAB-rel"/>
</dbReference>
<keyword evidence="7" id="KW-1185">Reference proteome</keyword>
<dbReference type="CDD" id="cd19143">
    <property type="entry name" value="AKR_AKR6C1_2"/>
    <property type="match status" value="1"/>
</dbReference>
<dbReference type="GO" id="GO:0016491">
    <property type="term" value="F:oxidoreductase activity"/>
    <property type="evidence" value="ECO:0007669"/>
    <property type="project" value="UniProtKB-KW"/>
</dbReference>
<dbReference type="InterPro" id="IPR036812">
    <property type="entry name" value="NAD(P)_OxRdtase_dom_sf"/>
</dbReference>
<gene>
    <name evidence="5" type="ORF">GPM918_LOCUS8973</name>
    <name evidence="6" type="ORF">SRO942_LOCUS8974</name>
</gene>
<comment type="caution">
    <text evidence="5">The sequence shown here is derived from an EMBL/GenBank/DDBJ whole genome shotgun (WGS) entry which is preliminary data.</text>
</comment>
<dbReference type="SUPFAM" id="SSF51430">
    <property type="entry name" value="NAD(P)-linked oxidoreductase"/>
    <property type="match status" value="1"/>
</dbReference>
<dbReference type="EMBL" id="CAJOBC010001621">
    <property type="protein sequence ID" value="CAF3689112.1"/>
    <property type="molecule type" value="Genomic_DNA"/>
</dbReference>
<evidence type="ECO:0000313" key="7">
    <source>
        <dbReference type="Proteomes" id="UP000663829"/>
    </source>
</evidence>
<evidence type="ECO:0000313" key="6">
    <source>
        <dbReference type="EMBL" id="CAF3689112.1"/>
    </source>
</evidence>
<comment type="similarity">
    <text evidence="1">Belongs to the shaker potassium channel beta subunit family.</text>
</comment>
<name>A0A814A213_9BILA</name>
<keyword evidence="2" id="KW-0521">NADP</keyword>
<dbReference type="PRINTS" id="PR01577">
    <property type="entry name" value="KCNABCHANNEL"/>
</dbReference>
<evidence type="ECO:0000256" key="3">
    <source>
        <dbReference type="ARBA" id="ARBA00023002"/>
    </source>
</evidence>